<feature type="non-terminal residue" evidence="1">
    <location>
        <position position="1"/>
    </location>
</feature>
<gene>
    <name evidence="1" type="ORF">RNB18_52385</name>
</gene>
<evidence type="ECO:0000313" key="1">
    <source>
        <dbReference type="EMBL" id="MDT0488653.1"/>
    </source>
</evidence>
<dbReference type="SUPFAM" id="SSF52777">
    <property type="entry name" value="CoA-dependent acyltransferases"/>
    <property type="match status" value="1"/>
</dbReference>
<accession>A0ABU2VTM5</accession>
<keyword evidence="2" id="KW-1185">Reference proteome</keyword>
<reference evidence="2" key="1">
    <citation type="submission" date="2023-07" db="EMBL/GenBank/DDBJ databases">
        <title>30 novel species of actinomycetes from the DSMZ collection.</title>
        <authorList>
            <person name="Nouioui I."/>
        </authorList>
    </citation>
    <scope>NUCLEOTIDE SEQUENCE [LARGE SCALE GENOMIC DNA]</scope>
    <source>
        <strain evidence="2">DSM 41640</strain>
    </source>
</reference>
<dbReference type="EMBL" id="JAVREZ010000377">
    <property type="protein sequence ID" value="MDT0488653.1"/>
    <property type="molecule type" value="Genomic_DNA"/>
</dbReference>
<dbReference type="Gene3D" id="3.30.559.30">
    <property type="entry name" value="Nonribosomal peptide synthetase, condensation domain"/>
    <property type="match status" value="1"/>
</dbReference>
<name>A0ABU2VTM5_9ACTN</name>
<dbReference type="Gene3D" id="3.30.559.10">
    <property type="entry name" value="Chloramphenicol acetyltransferase-like domain"/>
    <property type="match status" value="1"/>
</dbReference>
<evidence type="ECO:0000313" key="2">
    <source>
        <dbReference type="Proteomes" id="UP001183824"/>
    </source>
</evidence>
<dbReference type="Proteomes" id="UP001183824">
    <property type="component" value="Unassembled WGS sequence"/>
</dbReference>
<feature type="non-terminal residue" evidence="1">
    <location>
        <position position="144"/>
    </location>
</feature>
<proteinExistence type="predicted"/>
<organism evidence="1 2">
    <name type="scientific">Streptomyces doebereineriae</name>
    <dbReference type="NCBI Taxonomy" id="3075528"/>
    <lineage>
        <taxon>Bacteria</taxon>
        <taxon>Bacillati</taxon>
        <taxon>Actinomycetota</taxon>
        <taxon>Actinomycetes</taxon>
        <taxon>Kitasatosporales</taxon>
        <taxon>Streptomycetaceae</taxon>
        <taxon>Streptomyces</taxon>
    </lineage>
</organism>
<evidence type="ECO:0008006" key="3">
    <source>
        <dbReference type="Google" id="ProtNLM"/>
    </source>
</evidence>
<protein>
    <recommendedName>
        <fullName evidence="3">Condensation domain-containing protein</fullName>
    </recommendedName>
</protein>
<dbReference type="RefSeq" id="WP_311721101.1">
    <property type="nucleotide sequence ID" value="NZ_JAVREZ010000377.1"/>
</dbReference>
<sequence>HTVELNASTAETDAGPSLHAAWTWAPSALDEAQIGRLSQLWFEALTGICAHIAGGGGGLTPSDIVPARLTQPEIDELSEHHRIADVLPLTPLQQGLLFQANATQSNDDDVYAMQLDVTITGPLDPHRLRDSVRTVVNRHPNLAA</sequence>
<comment type="caution">
    <text evidence="1">The sequence shown here is derived from an EMBL/GenBank/DDBJ whole genome shotgun (WGS) entry which is preliminary data.</text>
</comment>
<dbReference type="InterPro" id="IPR023213">
    <property type="entry name" value="CAT-like_dom_sf"/>
</dbReference>